<reference evidence="10" key="3">
    <citation type="submission" date="2020-11" db="EMBL/GenBank/DDBJ databases">
        <authorList>
            <person name="Whitehead M."/>
        </authorList>
    </citation>
    <scope>NUCLEOTIDE SEQUENCE</scope>
    <source>
        <strain evidence="10">EGII</strain>
    </source>
</reference>
<dbReference type="Pfam" id="PF00312">
    <property type="entry name" value="Ribosomal_S15"/>
    <property type="match status" value="1"/>
</dbReference>
<gene>
    <name evidence="11" type="primary">RT15</name>
    <name evidence="10" type="ORF">CCAP1982_LOCUS22597</name>
</gene>
<proteinExistence type="evidence at transcript level"/>
<evidence type="ECO:0000313" key="12">
    <source>
        <dbReference type="Proteomes" id="UP000606786"/>
    </source>
</evidence>
<dbReference type="InterPro" id="IPR000589">
    <property type="entry name" value="Ribosomal_uS15"/>
</dbReference>
<comment type="similarity">
    <text evidence="2 9">Belongs to the universal ribosomal protein uS15 family.</text>
</comment>
<dbReference type="KEGG" id="ccat:101459553"/>
<dbReference type="CTD" id="37587"/>
<reference evidence="11" key="1">
    <citation type="submission" date="2013-07" db="EMBL/GenBank/DDBJ databases">
        <authorList>
            <person name="Geib S."/>
        </authorList>
    </citation>
    <scope>NUCLEOTIDE SEQUENCE</scope>
</reference>
<dbReference type="PANTHER" id="PTHR46685">
    <property type="entry name" value="28S RIBOSOMAL PROTEIN S15, MITOCHONDRIAL"/>
    <property type="match status" value="1"/>
</dbReference>
<accession>W8AH42</accession>
<reference evidence="11" key="2">
    <citation type="journal article" date="2014" name="BMC Genomics">
        <title>A genomic perspective to assessing quality of mass-reared SIT flies used in Mediterranean fruit fly (Ceratitis capitata) eradication in California.</title>
        <authorList>
            <person name="Calla B."/>
            <person name="Hall B."/>
            <person name="Hou S."/>
            <person name="Geib S.M."/>
        </authorList>
    </citation>
    <scope>NUCLEOTIDE SEQUENCE</scope>
</reference>
<dbReference type="GO" id="GO:0005763">
    <property type="term" value="C:mitochondrial small ribosomal subunit"/>
    <property type="evidence" value="ECO:0007669"/>
    <property type="project" value="TreeGrafter"/>
</dbReference>
<evidence type="ECO:0000256" key="7">
    <source>
        <dbReference type="ARBA" id="ARBA00035249"/>
    </source>
</evidence>
<dbReference type="GO" id="GO:0003723">
    <property type="term" value="F:RNA binding"/>
    <property type="evidence" value="ECO:0007669"/>
    <property type="project" value="TreeGrafter"/>
</dbReference>
<evidence type="ECO:0000256" key="5">
    <source>
        <dbReference type="ARBA" id="ARBA00023128"/>
    </source>
</evidence>
<dbReference type="SUPFAM" id="SSF47060">
    <property type="entry name" value="S15/NS1 RNA-binding domain"/>
    <property type="match status" value="1"/>
</dbReference>
<dbReference type="EMBL" id="GAMC01018772">
    <property type="protein sequence ID" value="JAB87783.1"/>
    <property type="molecule type" value="mRNA"/>
</dbReference>
<keyword evidence="12" id="KW-1185">Reference proteome</keyword>
<evidence type="ECO:0000256" key="4">
    <source>
        <dbReference type="ARBA" id="ARBA00022980"/>
    </source>
</evidence>
<comment type="subcellular location">
    <subcellularLocation>
        <location evidence="1">Mitochondrion</location>
    </subcellularLocation>
</comment>
<sequence length="273" mass="32932">MNFGKILRRADALHWQLTRDYAFKSDLKIKWVRPEKIPCTKPEKSGDLGKLPAVNEKEFLLDYNNSKELQRADSTVQSLFQLGNNRLGDTSRYLREQMIKDVQRHPLDYGSMEVKLAKMTVRIRIMQEQLDKFPRNTKLKVALKELIDKRKKFLKYLRRWDYRRFEWMLEKLDLVYKPPPAEFHWITRKESLQKLTDAHCEKIKEERLAEYRNLLNKQKIPFLEDAIKKMEFVRREQIDLDIPITVTEEQIADFKKELEFLTSQRDLQLEDKE</sequence>
<dbReference type="EMBL" id="GAMC01018769">
    <property type="protein sequence ID" value="JAB87786.1"/>
    <property type="molecule type" value="mRNA"/>
</dbReference>
<evidence type="ECO:0000313" key="10">
    <source>
        <dbReference type="EMBL" id="CAD7014604.1"/>
    </source>
</evidence>
<keyword evidence="3" id="KW-0809">Transit peptide</keyword>
<evidence type="ECO:0000256" key="3">
    <source>
        <dbReference type="ARBA" id="ARBA00022946"/>
    </source>
</evidence>
<evidence type="ECO:0000256" key="6">
    <source>
        <dbReference type="ARBA" id="ARBA00023274"/>
    </source>
</evidence>
<dbReference type="PANTHER" id="PTHR46685:SF1">
    <property type="entry name" value="SMALL RIBOSOMAL SUBUNIT PROTEIN US15M"/>
    <property type="match status" value="1"/>
</dbReference>
<name>W8AH42_CERCA</name>
<dbReference type="GO" id="GO:0003735">
    <property type="term" value="F:structural constituent of ribosome"/>
    <property type="evidence" value="ECO:0007669"/>
    <property type="project" value="InterPro"/>
</dbReference>
<dbReference type="SMART" id="SM01387">
    <property type="entry name" value="Ribosomal_S15"/>
    <property type="match status" value="1"/>
</dbReference>
<dbReference type="EMBL" id="GAMC01018765">
    <property type="protein sequence ID" value="JAB87790.1"/>
    <property type="molecule type" value="mRNA"/>
</dbReference>
<keyword evidence="5" id="KW-0496">Mitochondrion</keyword>
<dbReference type="Proteomes" id="UP000606786">
    <property type="component" value="Unassembled WGS sequence"/>
</dbReference>
<dbReference type="EMBL" id="CAJHJT010000056">
    <property type="protein sequence ID" value="CAD7014604.1"/>
    <property type="molecule type" value="Genomic_DNA"/>
</dbReference>
<evidence type="ECO:0000256" key="1">
    <source>
        <dbReference type="ARBA" id="ARBA00004173"/>
    </source>
</evidence>
<organism evidence="11">
    <name type="scientific">Ceratitis capitata</name>
    <name type="common">Mediterranean fruit fly</name>
    <name type="synonym">Tephritis capitata</name>
    <dbReference type="NCBI Taxonomy" id="7213"/>
    <lineage>
        <taxon>Eukaryota</taxon>
        <taxon>Metazoa</taxon>
        <taxon>Ecdysozoa</taxon>
        <taxon>Arthropoda</taxon>
        <taxon>Hexapoda</taxon>
        <taxon>Insecta</taxon>
        <taxon>Pterygota</taxon>
        <taxon>Neoptera</taxon>
        <taxon>Endopterygota</taxon>
        <taxon>Diptera</taxon>
        <taxon>Brachycera</taxon>
        <taxon>Muscomorpha</taxon>
        <taxon>Tephritoidea</taxon>
        <taxon>Tephritidae</taxon>
        <taxon>Ceratitis</taxon>
        <taxon>Ceratitis</taxon>
    </lineage>
</organism>
<evidence type="ECO:0000313" key="11">
    <source>
        <dbReference type="EMBL" id="JAB87790.1"/>
    </source>
</evidence>
<dbReference type="InterPro" id="IPR052137">
    <property type="entry name" value="uS15_ribosomal"/>
</dbReference>
<dbReference type="Gene3D" id="1.10.287.10">
    <property type="entry name" value="S15/NS1, RNA-binding"/>
    <property type="match status" value="1"/>
</dbReference>
<keyword evidence="4 9" id="KW-0689">Ribosomal protein</keyword>
<keyword evidence="6 9" id="KW-0687">Ribonucleoprotein</keyword>
<evidence type="ECO:0000256" key="9">
    <source>
        <dbReference type="RuleBase" id="RU003919"/>
    </source>
</evidence>
<dbReference type="CDD" id="cd00677">
    <property type="entry name" value="S15_NS1_EPRS_RNA-bind"/>
    <property type="match status" value="1"/>
</dbReference>
<dbReference type="GO" id="GO:0032543">
    <property type="term" value="P:mitochondrial translation"/>
    <property type="evidence" value="ECO:0007669"/>
    <property type="project" value="TreeGrafter"/>
</dbReference>
<dbReference type="OrthoDB" id="441444at2759"/>
<protein>
    <recommendedName>
        <fullName evidence="7">Small ribosomal subunit protein uS15m</fullName>
    </recommendedName>
    <alternativeName>
        <fullName evidence="8">28S ribosomal protein S15, mitochondrial</fullName>
    </alternativeName>
</protein>
<dbReference type="InterPro" id="IPR009068">
    <property type="entry name" value="uS15_NS1_RNA-bd_sf"/>
</dbReference>
<dbReference type="GeneID" id="101459553"/>
<evidence type="ECO:0000256" key="8">
    <source>
        <dbReference type="ARBA" id="ARBA00035528"/>
    </source>
</evidence>
<dbReference type="AlphaFoldDB" id="W8AH42"/>
<evidence type="ECO:0000256" key="2">
    <source>
        <dbReference type="ARBA" id="ARBA00008434"/>
    </source>
</evidence>